<proteinExistence type="predicted"/>
<organism evidence="1 2">
    <name type="scientific">Bonamia ostreae</name>
    <dbReference type="NCBI Taxonomy" id="126728"/>
    <lineage>
        <taxon>Eukaryota</taxon>
        <taxon>Sar</taxon>
        <taxon>Rhizaria</taxon>
        <taxon>Endomyxa</taxon>
        <taxon>Ascetosporea</taxon>
        <taxon>Haplosporida</taxon>
        <taxon>Bonamia</taxon>
    </lineage>
</organism>
<protein>
    <submittedName>
        <fullName evidence="1">Uncharacterized protein</fullName>
    </submittedName>
</protein>
<reference evidence="1 2" key="1">
    <citation type="journal article" date="2024" name="BMC Biol.">
        <title>Comparative genomics of Ascetosporea gives new insight into the evolutionary basis for animal parasitism in Rhizaria.</title>
        <authorList>
            <person name="Hiltunen Thoren M."/>
            <person name="Onut-Brannstrom I."/>
            <person name="Alfjorden A."/>
            <person name="Peckova H."/>
            <person name="Swords F."/>
            <person name="Hooper C."/>
            <person name="Holzer A.S."/>
            <person name="Bass D."/>
            <person name="Burki F."/>
        </authorList>
    </citation>
    <scope>NUCLEOTIDE SEQUENCE [LARGE SCALE GENOMIC DNA]</scope>
    <source>
        <strain evidence="1">20-A016</strain>
    </source>
</reference>
<gene>
    <name evidence="1" type="ORF">MHBO_002321</name>
</gene>
<evidence type="ECO:0000313" key="1">
    <source>
        <dbReference type="EMBL" id="MES1920673.1"/>
    </source>
</evidence>
<keyword evidence="2" id="KW-1185">Reference proteome</keyword>
<sequence length="287" mass="33510">MASEEIEDFIKVNYDKFSPRMPFSFNVSKTHIEYSERDKLTAEKIFHVGASLPFIFQLGEESYCSKLRCYVRKTNLNLCNRSFRKTKSSLKLTDYGRIFLQISVLIRILVSRKLYFVDEIDLNNTVNFDPSGAIIFNLIQCEFVENPNHGTIDQLCFFLFRSLNSLFENFKTPNFYENLQKIRKSLINGTNLLNSLFTNNIFGNFIFLFGLNVENYFYVFDDSDVSSSVSHLDENGHTVHSGNRTYKVRCFRKNSESISGFITDHYSDILKNVEDWNFVYVIYSSTT</sequence>
<name>A0ABV2AM00_9EUKA</name>
<dbReference type="EMBL" id="JBDODL010000798">
    <property type="protein sequence ID" value="MES1920673.1"/>
    <property type="molecule type" value="Genomic_DNA"/>
</dbReference>
<accession>A0ABV2AM00</accession>
<comment type="caution">
    <text evidence="1">The sequence shown here is derived from an EMBL/GenBank/DDBJ whole genome shotgun (WGS) entry which is preliminary data.</text>
</comment>
<dbReference type="Proteomes" id="UP001439008">
    <property type="component" value="Unassembled WGS sequence"/>
</dbReference>
<evidence type="ECO:0000313" key="2">
    <source>
        <dbReference type="Proteomes" id="UP001439008"/>
    </source>
</evidence>